<evidence type="ECO:0000313" key="1">
    <source>
        <dbReference type="EMBL" id="PSL00662.1"/>
    </source>
</evidence>
<dbReference type="InterPro" id="IPR046040">
    <property type="entry name" value="DUF5998"/>
</dbReference>
<gene>
    <name evidence="1" type="ORF">CLV63_101136</name>
</gene>
<sequence>MRKTRDVSIDWRAEIERSGYYPGLVTDAVSTALGGEDTEAFVVHHEAVFDPGMEMRRHITVMLLTPTRLVYCHTDEHPSADPAEPAQASTTTDAIKLGNVQSVALTRVVPDPASYVPGTLPSEVMLEVGLGVSLRPIATIDIEPASCPDESCDLDHGYTGSVVSEPLSLRVSQAADGPEAVGAMLAFSHALSEATSA</sequence>
<comment type="caution">
    <text evidence="1">The sequence shown here is derived from an EMBL/GenBank/DDBJ whole genome shotgun (WGS) entry which is preliminary data.</text>
</comment>
<evidence type="ECO:0008006" key="3">
    <source>
        <dbReference type="Google" id="ProtNLM"/>
    </source>
</evidence>
<keyword evidence="2" id="KW-1185">Reference proteome</keyword>
<dbReference type="OrthoDB" id="3725224at2"/>
<accession>A0A2P8DTY9</accession>
<protein>
    <recommendedName>
        <fullName evidence="3">Phosphodiesterase</fullName>
    </recommendedName>
</protein>
<dbReference type="RefSeq" id="WP_106580860.1">
    <property type="nucleotide sequence ID" value="NZ_PYGA01000001.1"/>
</dbReference>
<evidence type="ECO:0000313" key="2">
    <source>
        <dbReference type="Proteomes" id="UP000240542"/>
    </source>
</evidence>
<dbReference type="EMBL" id="PYGA01000001">
    <property type="protein sequence ID" value="PSL00662.1"/>
    <property type="molecule type" value="Genomic_DNA"/>
</dbReference>
<proteinExistence type="predicted"/>
<dbReference type="Proteomes" id="UP000240542">
    <property type="component" value="Unassembled WGS sequence"/>
</dbReference>
<reference evidence="1 2" key="1">
    <citation type="submission" date="2018-03" db="EMBL/GenBank/DDBJ databases">
        <title>Genomic Encyclopedia of Archaeal and Bacterial Type Strains, Phase II (KMG-II): from individual species to whole genera.</title>
        <authorList>
            <person name="Goeker M."/>
        </authorList>
    </citation>
    <scope>NUCLEOTIDE SEQUENCE [LARGE SCALE GENOMIC DNA]</scope>
    <source>
        <strain evidence="1 2">DSM 45312</strain>
    </source>
</reference>
<organism evidence="1 2">
    <name type="scientific">Murinocardiopsis flavida</name>
    <dbReference type="NCBI Taxonomy" id="645275"/>
    <lineage>
        <taxon>Bacteria</taxon>
        <taxon>Bacillati</taxon>
        <taxon>Actinomycetota</taxon>
        <taxon>Actinomycetes</taxon>
        <taxon>Streptosporangiales</taxon>
        <taxon>Nocardiopsidaceae</taxon>
        <taxon>Murinocardiopsis</taxon>
    </lineage>
</organism>
<dbReference type="AlphaFoldDB" id="A0A2P8DTY9"/>
<name>A0A2P8DTY9_9ACTN</name>
<dbReference type="Pfam" id="PF19461">
    <property type="entry name" value="DUF5998"/>
    <property type="match status" value="1"/>
</dbReference>